<keyword evidence="5" id="KW-0326">Glycosidase</keyword>
<dbReference type="PROSITE" id="PS51257">
    <property type="entry name" value="PROKAR_LIPOPROTEIN"/>
    <property type="match status" value="1"/>
</dbReference>
<evidence type="ECO:0000256" key="3">
    <source>
        <dbReference type="SAM" id="SignalP"/>
    </source>
</evidence>
<dbReference type="EMBL" id="JAGTAR010000001">
    <property type="protein sequence ID" value="MBR8534117.1"/>
    <property type="molecule type" value="Genomic_DNA"/>
</dbReference>
<dbReference type="GO" id="GO:0008422">
    <property type="term" value="F:beta-glucosidase activity"/>
    <property type="evidence" value="ECO:0007669"/>
    <property type="project" value="UniProtKB-EC"/>
</dbReference>
<dbReference type="AlphaFoldDB" id="A0A941IWZ9"/>
<keyword evidence="3" id="KW-0732">Signal</keyword>
<dbReference type="Pfam" id="PF14310">
    <property type="entry name" value="Fn3-like"/>
    <property type="match status" value="1"/>
</dbReference>
<dbReference type="Gene3D" id="3.20.20.300">
    <property type="entry name" value="Glycoside hydrolase, family 3, N-terminal domain"/>
    <property type="match status" value="1"/>
</dbReference>
<dbReference type="InterPro" id="IPR017853">
    <property type="entry name" value="GH"/>
</dbReference>
<evidence type="ECO:0000256" key="2">
    <source>
        <dbReference type="ARBA" id="ARBA00022801"/>
    </source>
</evidence>
<keyword evidence="6" id="KW-1185">Reference proteome</keyword>
<dbReference type="PANTHER" id="PTHR42715">
    <property type="entry name" value="BETA-GLUCOSIDASE"/>
    <property type="match status" value="1"/>
</dbReference>
<dbReference type="PRINTS" id="PR00133">
    <property type="entry name" value="GLHYDRLASE3"/>
</dbReference>
<feature type="domain" description="Fibronectin type III-like" evidence="4">
    <location>
        <begin position="679"/>
        <end position="748"/>
    </location>
</feature>
<comment type="similarity">
    <text evidence="1">Belongs to the glycosyl hydrolase 3 family.</text>
</comment>
<dbReference type="SUPFAM" id="SSF51445">
    <property type="entry name" value="(Trans)glycosidases"/>
    <property type="match status" value="1"/>
</dbReference>
<dbReference type="Proteomes" id="UP000679220">
    <property type="component" value="Unassembled WGS sequence"/>
</dbReference>
<dbReference type="FunFam" id="2.60.40.10:FF:000495">
    <property type="entry name" value="Periplasmic beta-glucosidase"/>
    <property type="match status" value="1"/>
</dbReference>
<dbReference type="RefSeq" id="WP_212188021.1">
    <property type="nucleotide sequence ID" value="NZ_JAGTAR010000001.1"/>
</dbReference>
<dbReference type="InterPro" id="IPR002772">
    <property type="entry name" value="Glyco_hydro_3_C"/>
</dbReference>
<evidence type="ECO:0000256" key="1">
    <source>
        <dbReference type="ARBA" id="ARBA00005336"/>
    </source>
</evidence>
<name>A0A941IWZ9_9BACT</name>
<dbReference type="Pfam" id="PF01915">
    <property type="entry name" value="Glyco_hydro_3_C"/>
    <property type="match status" value="1"/>
</dbReference>
<dbReference type="InterPro" id="IPR013783">
    <property type="entry name" value="Ig-like_fold"/>
</dbReference>
<proteinExistence type="inferred from homology"/>
<dbReference type="FunFam" id="3.20.20.300:FF:000005">
    <property type="entry name" value="Periplasmic beta-glucosidase"/>
    <property type="match status" value="1"/>
</dbReference>
<dbReference type="SUPFAM" id="SSF52279">
    <property type="entry name" value="Beta-D-glucan exohydrolase, C-terminal domain"/>
    <property type="match status" value="1"/>
</dbReference>
<dbReference type="InterPro" id="IPR001764">
    <property type="entry name" value="Glyco_hydro_3_N"/>
</dbReference>
<dbReference type="InterPro" id="IPR036962">
    <property type="entry name" value="Glyco_hydro_3_N_sf"/>
</dbReference>
<dbReference type="PANTHER" id="PTHR42715:SF10">
    <property type="entry name" value="BETA-GLUCOSIDASE"/>
    <property type="match status" value="1"/>
</dbReference>
<dbReference type="NCBIfam" id="NF011678">
    <property type="entry name" value="PRK15098.1"/>
    <property type="match status" value="1"/>
</dbReference>
<reference evidence="5" key="1">
    <citation type="journal article" date="2018" name="Int. J. Syst. Evol. Microbiol.">
        <title>Carboxylicivirga sediminis sp. nov., isolated from coastal sediment.</title>
        <authorList>
            <person name="Wang F.Q."/>
            <person name="Ren L.H."/>
            <person name="Zou R.J."/>
            <person name="Sun Y.Z."/>
            <person name="Liu X.J."/>
            <person name="Jiang F."/>
            <person name="Liu L.J."/>
        </authorList>
    </citation>
    <scope>NUCLEOTIDE SEQUENCE</scope>
    <source>
        <strain evidence="5">JR1</strain>
    </source>
</reference>
<dbReference type="Pfam" id="PF00933">
    <property type="entry name" value="Glyco_hydro_3"/>
    <property type="match status" value="1"/>
</dbReference>
<dbReference type="InterPro" id="IPR050288">
    <property type="entry name" value="Cellulose_deg_GH3"/>
</dbReference>
<organism evidence="5 6">
    <name type="scientific">Carboxylicivirga sediminis</name>
    <dbReference type="NCBI Taxonomy" id="2006564"/>
    <lineage>
        <taxon>Bacteria</taxon>
        <taxon>Pseudomonadati</taxon>
        <taxon>Bacteroidota</taxon>
        <taxon>Bacteroidia</taxon>
        <taxon>Marinilabiliales</taxon>
        <taxon>Marinilabiliaceae</taxon>
        <taxon>Carboxylicivirga</taxon>
    </lineage>
</organism>
<dbReference type="GO" id="GO:0005975">
    <property type="term" value="P:carbohydrate metabolic process"/>
    <property type="evidence" value="ECO:0007669"/>
    <property type="project" value="InterPro"/>
</dbReference>
<dbReference type="Gene3D" id="2.60.40.10">
    <property type="entry name" value="Immunoglobulins"/>
    <property type="match status" value="1"/>
</dbReference>
<gene>
    <name evidence="5" type="primary">bglX</name>
    <name evidence="5" type="ORF">KDU71_00965</name>
</gene>
<dbReference type="Gene3D" id="3.40.50.1700">
    <property type="entry name" value="Glycoside hydrolase family 3 C-terminal domain"/>
    <property type="match status" value="1"/>
</dbReference>
<evidence type="ECO:0000313" key="5">
    <source>
        <dbReference type="EMBL" id="MBR8534117.1"/>
    </source>
</evidence>
<dbReference type="InterPro" id="IPR026891">
    <property type="entry name" value="Fn3-like"/>
</dbReference>
<accession>A0A941IWZ9</accession>
<feature type="signal peptide" evidence="3">
    <location>
        <begin position="1"/>
        <end position="19"/>
    </location>
</feature>
<dbReference type="EC" id="3.2.1.21" evidence="5"/>
<dbReference type="InterPro" id="IPR036881">
    <property type="entry name" value="Glyco_hydro_3_C_sf"/>
</dbReference>
<feature type="chain" id="PRO_5037059749" evidence="3">
    <location>
        <begin position="20"/>
        <end position="759"/>
    </location>
</feature>
<evidence type="ECO:0000313" key="6">
    <source>
        <dbReference type="Proteomes" id="UP000679220"/>
    </source>
</evidence>
<evidence type="ECO:0000259" key="4">
    <source>
        <dbReference type="SMART" id="SM01217"/>
    </source>
</evidence>
<reference evidence="5" key="2">
    <citation type="submission" date="2021-04" db="EMBL/GenBank/DDBJ databases">
        <authorList>
            <person name="Zhang T."/>
            <person name="Zhang Y."/>
            <person name="Lu D."/>
            <person name="Zuo D."/>
            <person name="Du Z."/>
        </authorList>
    </citation>
    <scope>NUCLEOTIDE SEQUENCE</scope>
    <source>
        <strain evidence="5">JR1</strain>
    </source>
</reference>
<keyword evidence="2 5" id="KW-0378">Hydrolase</keyword>
<comment type="caution">
    <text evidence="5">The sequence shown here is derived from an EMBL/GenBank/DDBJ whole genome shotgun (WGS) entry which is preliminary data.</text>
</comment>
<protein>
    <submittedName>
        <fullName evidence="5">Beta-glucosidase BglX</fullName>
        <ecNumber evidence="5">3.2.1.21</ecNumber>
    </submittedName>
</protein>
<dbReference type="SMART" id="SM01217">
    <property type="entry name" value="Fn3_like"/>
    <property type="match status" value="1"/>
</dbReference>
<sequence>MRNLNLLALITMLLLASCAGNQKPLSEEDQFVEDLLMKMTLAEKVGQLNQYTSLWEMTGPAPAGNAGAEALLEQLKSGMVGSMLNVNGAEATRKAQQTVVENTRLGIPLIFGYDVIHGYKTMFPIPLAEAASWNPELARLSSEVAAKEAAVSGLHWTFAPMVDVGRDARWGRVMEGAGEDPYLGSAFARARVHGFQGDDLSNEYTIAACAKHFAGYAFSESGRDYNSVEIGNETLHNIVLPPFKAAAEAGVATFMNGFNTINGLPVTADSYLQRDLLKGAWQFDGFVVSDWNSIGEIEIHGAAANLKESAERAIKGGSDMDMEGRAYISHLEELVAESKVDEKLITDAARRVLRIKYRLGLFDDPYKYCNEENEQQMILTDEHRTASRKVARESMVLLKNDKQILPLSTNAKSIAVIGPLADDKDSPLGNWRAQAESNSAVSLLEGVKAAIQATVKLNYAQGCALSIGTRNFSDRMTFNETDRSGFGKAIAAARQSEVVLLAIGEDCYQSGEGRSMTDIKLKGLQQELFDEIYKVNKNIVVVLMNGRPLAIPEIADKAMAILETWHSGTEGGHAIADVLFGKYNPSGKLPVSFPRNVGQCPLFYNYKNTGRPVGQTPEWVLYSCYNDAPNSPQFPFGYGLSYTNFSYSDMTLDKETITKDGLLRVSVSVTNAGKVDGEEVVQLYIQDIAATYARPVKELKGFEKVLLKAGETKEVTFTLTEKELGYYFPNGDYVVEAGQFNVYVGTNSEEVQKATFSIQ</sequence>